<accession>A0ABY6VLN3</accession>
<reference evidence="3 4" key="1">
    <citation type="submission" date="2019-08" db="EMBL/GenBank/DDBJ databases">
        <authorList>
            <person name="Peeters C."/>
        </authorList>
    </citation>
    <scope>NUCLEOTIDE SEQUENCE [LARGE SCALE GENOMIC DNA]</scope>
    <source>
        <strain evidence="3 4">LMG 31014</strain>
    </source>
</reference>
<dbReference type="Gene3D" id="3.30.1340.30">
    <property type="match status" value="1"/>
</dbReference>
<dbReference type="InterPro" id="IPR007055">
    <property type="entry name" value="BON_dom"/>
</dbReference>
<dbReference type="Proteomes" id="UP000405357">
    <property type="component" value="Unassembled WGS sequence"/>
</dbReference>
<dbReference type="EMBL" id="CABPSG010000001">
    <property type="protein sequence ID" value="VVD60387.1"/>
    <property type="molecule type" value="Genomic_DNA"/>
</dbReference>
<feature type="compositionally biased region" description="Polar residues" evidence="1">
    <location>
        <begin position="10"/>
        <end position="23"/>
    </location>
</feature>
<organism evidence="3 4">
    <name type="scientific">Pandoraea soli</name>
    <dbReference type="NCBI Taxonomy" id="2508293"/>
    <lineage>
        <taxon>Bacteria</taxon>
        <taxon>Pseudomonadati</taxon>
        <taxon>Pseudomonadota</taxon>
        <taxon>Betaproteobacteria</taxon>
        <taxon>Burkholderiales</taxon>
        <taxon>Burkholderiaceae</taxon>
        <taxon>Pandoraea</taxon>
    </lineage>
</organism>
<feature type="domain" description="BON" evidence="2">
    <location>
        <begin position="187"/>
        <end position="255"/>
    </location>
</feature>
<keyword evidence="4" id="KW-1185">Reference proteome</keyword>
<evidence type="ECO:0000313" key="3">
    <source>
        <dbReference type="EMBL" id="VVD60387.1"/>
    </source>
</evidence>
<comment type="caution">
    <text evidence="3">The sequence shown here is derived from an EMBL/GenBank/DDBJ whole genome shotgun (WGS) entry which is preliminary data.</text>
</comment>
<sequence length="271" mass="28422">MAKRILPSPIASTPRGTSRSGTAHAQHALTHEDGDAETTGASTPAGERSAPAQPHEARQSVARDAQVAHAHKQSDPVWLGASSEKPGTKNKDGGAVAEGHGYAPDIAHGEESGYGPADSAPGAHPRFGRQSAYGPHDDYVGTGRNTAGAQPPENRPPASHQVDWPEGTVGAEAAPKPREPTAAQRSGDLAIRDDIRQRLAAVPDLDISHIDIAVSAGLALLTGDVPERWMQHEVQAVVSEVPGVSGVDNRLHERRPQPMSRPGESQEGHKI</sequence>
<evidence type="ECO:0000259" key="2">
    <source>
        <dbReference type="PROSITE" id="PS50914"/>
    </source>
</evidence>
<evidence type="ECO:0000313" key="4">
    <source>
        <dbReference type="Proteomes" id="UP000405357"/>
    </source>
</evidence>
<dbReference type="Pfam" id="PF04972">
    <property type="entry name" value="BON"/>
    <property type="match status" value="1"/>
</dbReference>
<dbReference type="PROSITE" id="PS50914">
    <property type="entry name" value="BON"/>
    <property type="match status" value="1"/>
</dbReference>
<protein>
    <submittedName>
        <fullName evidence="3">Transport-associated protein</fullName>
    </submittedName>
</protein>
<evidence type="ECO:0000256" key="1">
    <source>
        <dbReference type="SAM" id="MobiDB-lite"/>
    </source>
</evidence>
<proteinExistence type="predicted"/>
<feature type="region of interest" description="Disordered" evidence="1">
    <location>
        <begin position="245"/>
        <end position="271"/>
    </location>
</feature>
<feature type="region of interest" description="Disordered" evidence="1">
    <location>
        <begin position="1"/>
        <end position="189"/>
    </location>
</feature>
<gene>
    <name evidence="3" type="ORF">PSO31014_00069</name>
</gene>
<name>A0ABY6VLN3_9BURK</name>